<dbReference type="Proteomes" id="UP000606921">
    <property type="component" value="Unassembled WGS sequence"/>
</dbReference>
<feature type="domain" description="Guanylate kinase-like" evidence="7">
    <location>
        <begin position="13"/>
        <end position="189"/>
    </location>
</feature>
<dbReference type="PROSITE" id="PS50052">
    <property type="entry name" value="GUANYLATE_KINASE_2"/>
    <property type="match status" value="1"/>
</dbReference>
<dbReference type="EC" id="2.7.4.23" evidence="6"/>
<keyword evidence="4 6" id="KW-0547">Nucleotide-binding</keyword>
<name>A0ABN7JGC4_9HYPH</name>
<keyword evidence="9" id="KW-1185">Reference proteome</keyword>
<dbReference type="PANTHER" id="PTHR23117">
    <property type="entry name" value="GUANYLATE KINASE-RELATED"/>
    <property type="match status" value="1"/>
</dbReference>
<keyword evidence="5 6" id="KW-0067">ATP-binding</keyword>
<dbReference type="SMART" id="SM00072">
    <property type="entry name" value="GuKc"/>
    <property type="match status" value="1"/>
</dbReference>
<evidence type="ECO:0000256" key="3">
    <source>
        <dbReference type="ARBA" id="ARBA00022679"/>
    </source>
</evidence>
<accession>A0ABN7JGC4</accession>
<evidence type="ECO:0000313" key="8">
    <source>
        <dbReference type="EMBL" id="CAD7029911.1"/>
    </source>
</evidence>
<dbReference type="InterPro" id="IPR008145">
    <property type="entry name" value="GK/Ca_channel_bsu"/>
</dbReference>
<dbReference type="EMBL" id="CABFWF030000008">
    <property type="protein sequence ID" value="CAD7029911.1"/>
    <property type="molecule type" value="Genomic_DNA"/>
</dbReference>
<dbReference type="InterPro" id="IPR027417">
    <property type="entry name" value="P-loop_NTPase"/>
</dbReference>
<sequence>MGQAATAAHGSRGRLVVVVGPSGAGKDTLMDFAARRLSGSPDLVFVRRVITRDGDAGGEDHEAVTEEIFEDMAKAGGFAVSWNAHGLRYGIPAETLQHIIAGRVAIANGSRSALPHFRAAFPSMVVINVTARPEVLAARLEGRGRETREEILRRLQRASPGISGDFELVTIDNSGSLDEAGEAMVAVLKRYLPVSADR</sequence>
<dbReference type="RefSeq" id="WP_142592114.1">
    <property type="nucleotide sequence ID" value="NZ_CABFWF030000008.1"/>
</dbReference>
<protein>
    <recommendedName>
        <fullName evidence="6">Ribose 1,5-bisphosphate phosphokinase PhnN</fullName>
        <ecNumber evidence="6">2.7.4.23</ecNumber>
    </recommendedName>
    <alternativeName>
        <fullName evidence="6">Ribose 1,5-bisphosphokinase</fullName>
    </alternativeName>
</protein>
<dbReference type="InterPro" id="IPR012699">
    <property type="entry name" value="PhnN"/>
</dbReference>
<evidence type="ECO:0000256" key="1">
    <source>
        <dbReference type="ARBA" id="ARBA00000373"/>
    </source>
</evidence>
<dbReference type="SUPFAM" id="SSF52540">
    <property type="entry name" value="P-loop containing nucleoside triphosphate hydrolases"/>
    <property type="match status" value="1"/>
</dbReference>
<gene>
    <name evidence="6" type="primary">phnN</name>
    <name evidence="8" type="ORF">REJC140_02765</name>
</gene>
<evidence type="ECO:0000256" key="5">
    <source>
        <dbReference type="ARBA" id="ARBA00022840"/>
    </source>
</evidence>
<dbReference type="Pfam" id="PF00625">
    <property type="entry name" value="Guanylate_kin"/>
    <property type="match status" value="1"/>
</dbReference>
<dbReference type="NCBIfam" id="TIGR02322">
    <property type="entry name" value="phosphon_PhnN"/>
    <property type="match status" value="1"/>
</dbReference>
<organism evidence="8 9">
    <name type="scientific">Pseudorhizobium endolithicum</name>
    <dbReference type="NCBI Taxonomy" id="1191678"/>
    <lineage>
        <taxon>Bacteria</taxon>
        <taxon>Pseudomonadati</taxon>
        <taxon>Pseudomonadota</taxon>
        <taxon>Alphaproteobacteria</taxon>
        <taxon>Hyphomicrobiales</taxon>
        <taxon>Rhizobiaceae</taxon>
        <taxon>Rhizobium/Agrobacterium group</taxon>
        <taxon>Pseudorhizobium</taxon>
    </lineage>
</organism>
<evidence type="ECO:0000313" key="9">
    <source>
        <dbReference type="Proteomes" id="UP000606921"/>
    </source>
</evidence>
<evidence type="ECO:0000256" key="4">
    <source>
        <dbReference type="ARBA" id="ARBA00022741"/>
    </source>
</evidence>
<comment type="function">
    <text evidence="6">Catalyzes the phosphorylation of ribose 1,5-bisphosphate to 5-phospho-D-ribosyl alpha-1-diphosphate (PRPP).</text>
</comment>
<reference evidence="8 9" key="1">
    <citation type="submission" date="2020-11" db="EMBL/GenBank/DDBJ databases">
        <authorList>
            <person name="Lassalle F."/>
        </authorList>
    </citation>
    <scope>NUCLEOTIDE SEQUENCE [LARGE SCALE GENOMIC DNA]</scope>
    <source>
        <strain evidence="8 9">JC140</strain>
    </source>
</reference>
<dbReference type="Gene3D" id="3.40.50.300">
    <property type="entry name" value="P-loop containing nucleotide triphosphate hydrolases"/>
    <property type="match status" value="1"/>
</dbReference>
<comment type="similarity">
    <text evidence="6">Belongs to the ribose 1,5-bisphosphokinase family.</text>
</comment>
<evidence type="ECO:0000256" key="2">
    <source>
        <dbReference type="ARBA" id="ARBA00005069"/>
    </source>
</evidence>
<feature type="binding site" evidence="6">
    <location>
        <begin position="20"/>
        <end position="27"/>
    </location>
    <ligand>
        <name>ATP</name>
        <dbReference type="ChEBI" id="CHEBI:30616"/>
    </ligand>
</feature>
<comment type="catalytic activity">
    <reaction evidence="1 6">
        <text>alpha-D-ribose 1,5-bisphosphate + ATP = 5-phospho-alpha-D-ribose 1-diphosphate + ADP</text>
        <dbReference type="Rhea" id="RHEA:20109"/>
        <dbReference type="ChEBI" id="CHEBI:30616"/>
        <dbReference type="ChEBI" id="CHEBI:58017"/>
        <dbReference type="ChEBI" id="CHEBI:68688"/>
        <dbReference type="ChEBI" id="CHEBI:456216"/>
        <dbReference type="EC" id="2.7.4.23"/>
    </reaction>
</comment>
<evidence type="ECO:0000256" key="6">
    <source>
        <dbReference type="HAMAP-Rule" id="MF_00836"/>
    </source>
</evidence>
<evidence type="ECO:0000259" key="7">
    <source>
        <dbReference type="PROSITE" id="PS50052"/>
    </source>
</evidence>
<dbReference type="HAMAP" id="MF_00836">
    <property type="entry name" value="PhnN"/>
    <property type="match status" value="1"/>
</dbReference>
<dbReference type="PANTHER" id="PTHR23117:SF8">
    <property type="entry name" value="RIBOSE 1,5-BISPHOSPHATE PHOSPHOKINASE PHNN"/>
    <property type="match status" value="1"/>
</dbReference>
<dbReference type="InterPro" id="IPR008144">
    <property type="entry name" value="Guanylate_kin-like_dom"/>
</dbReference>
<comment type="caution">
    <text evidence="8">The sequence shown here is derived from an EMBL/GenBank/DDBJ whole genome shotgun (WGS) entry which is preliminary data.</text>
</comment>
<comment type="pathway">
    <text evidence="2 6">Metabolic intermediate biosynthesis; 5-phospho-alpha-D-ribose 1-diphosphate biosynthesis; 5-phospho-alpha-D-ribose 1-diphosphate from D-ribose 5-phosphate (route II): step 3/3.</text>
</comment>
<proteinExistence type="inferred from homology"/>
<keyword evidence="3 6" id="KW-0808">Transferase</keyword>